<dbReference type="HOGENOM" id="CLU_072251_0_0_2"/>
<dbReference type="InterPro" id="IPR004837">
    <property type="entry name" value="NaCa_Exmemb"/>
</dbReference>
<feature type="transmembrane region" description="Helical" evidence="5">
    <location>
        <begin position="145"/>
        <end position="163"/>
    </location>
</feature>
<dbReference type="Gene3D" id="1.20.1420.30">
    <property type="entry name" value="NCX, central ion-binding region"/>
    <property type="match status" value="1"/>
</dbReference>
<feature type="transmembrane region" description="Helical" evidence="5">
    <location>
        <begin position="189"/>
        <end position="214"/>
    </location>
</feature>
<feature type="domain" description="Sodium/calcium exchanger membrane region" evidence="6">
    <location>
        <begin position="7"/>
        <end position="161"/>
    </location>
</feature>
<comment type="subcellular location">
    <subcellularLocation>
        <location evidence="1">Membrane</location>
        <topology evidence="1">Multi-pass membrane protein</topology>
    </subcellularLocation>
</comment>
<dbReference type="PANTHER" id="PTHR10846">
    <property type="entry name" value="SODIUM/POTASSIUM/CALCIUM EXCHANGER"/>
    <property type="match status" value="1"/>
</dbReference>
<keyword evidence="8" id="KW-1185">Reference proteome</keyword>
<feature type="transmembrane region" description="Helical" evidence="5">
    <location>
        <begin position="40"/>
        <end position="64"/>
    </location>
</feature>
<evidence type="ECO:0000256" key="5">
    <source>
        <dbReference type="SAM" id="Phobius"/>
    </source>
</evidence>
<dbReference type="OrthoDB" id="27854at2157"/>
<keyword evidence="2 5" id="KW-0812">Transmembrane</keyword>
<evidence type="ECO:0000313" key="7">
    <source>
        <dbReference type="EMBL" id="ABW02794.1"/>
    </source>
</evidence>
<feature type="transmembrane region" description="Helical" evidence="5">
    <location>
        <begin position="84"/>
        <end position="106"/>
    </location>
</feature>
<evidence type="ECO:0000256" key="4">
    <source>
        <dbReference type="ARBA" id="ARBA00023136"/>
    </source>
</evidence>
<dbReference type="KEGG" id="cma:Cmaq_1978"/>
<evidence type="ECO:0000256" key="3">
    <source>
        <dbReference type="ARBA" id="ARBA00022989"/>
    </source>
</evidence>
<dbReference type="Proteomes" id="UP000001137">
    <property type="component" value="Chromosome"/>
</dbReference>
<dbReference type="GeneID" id="5708574"/>
<evidence type="ECO:0000256" key="2">
    <source>
        <dbReference type="ARBA" id="ARBA00022692"/>
    </source>
</evidence>
<accession>A8MC10</accession>
<proteinExistence type="predicted"/>
<dbReference type="GO" id="GO:0005886">
    <property type="term" value="C:plasma membrane"/>
    <property type="evidence" value="ECO:0007669"/>
    <property type="project" value="TreeGrafter"/>
</dbReference>
<dbReference type="AlphaFoldDB" id="A8MC10"/>
<dbReference type="GO" id="GO:0006874">
    <property type="term" value="P:intracellular calcium ion homeostasis"/>
    <property type="evidence" value="ECO:0007669"/>
    <property type="project" value="TreeGrafter"/>
</dbReference>
<feature type="domain" description="Sodium/calcium exchanger membrane region" evidence="6">
    <location>
        <begin position="196"/>
        <end position="331"/>
    </location>
</feature>
<feature type="transmembrane region" description="Helical" evidence="5">
    <location>
        <begin position="315"/>
        <end position="333"/>
    </location>
</feature>
<dbReference type="GO" id="GO:0005262">
    <property type="term" value="F:calcium channel activity"/>
    <property type="evidence" value="ECO:0007669"/>
    <property type="project" value="TreeGrafter"/>
</dbReference>
<sequence>MGIVDVVVLIAIGVALTFTGGLLFTNALEYMGGRSRIGESFIGAIISPIFTSMPELIIFAVALYLYGGESGQDIGIGTVMGEPFMISTIVFPFLFLFVTIGRLMGIRDDTVLEVNKELIIPYLLFTALYPTILLPALISNVTVKYTVALLLILTYLIYIKLMYSHQGLVIEDYEEPYLSFIIGLSRRKYALAITQAALALVILIIGSRLMVYAINEASSLLSIDALSLTIIIVPLATVLPESITAVIWVLKNRDTMAVAALVGEKVLYSTIYPALGLLLTHWRLTLGALVSVIVVEVISMVVIYHIVRRRLTPDVAVLGLMGYVAYIILVFHLA</sequence>
<gene>
    <name evidence="7" type="ordered locus">Cmaq_1978</name>
</gene>
<dbReference type="eggNOG" id="arCOG02881">
    <property type="taxonomic scope" value="Archaea"/>
</dbReference>
<feature type="transmembrane region" description="Helical" evidence="5">
    <location>
        <begin position="226"/>
        <end position="250"/>
    </location>
</feature>
<dbReference type="STRING" id="397948.Cmaq_1978"/>
<dbReference type="Pfam" id="PF01699">
    <property type="entry name" value="Na_Ca_ex"/>
    <property type="match status" value="2"/>
</dbReference>
<evidence type="ECO:0000313" key="8">
    <source>
        <dbReference type="Proteomes" id="UP000001137"/>
    </source>
</evidence>
<evidence type="ECO:0000256" key="1">
    <source>
        <dbReference type="ARBA" id="ARBA00004141"/>
    </source>
</evidence>
<evidence type="ECO:0000259" key="6">
    <source>
        <dbReference type="Pfam" id="PF01699"/>
    </source>
</evidence>
<protein>
    <submittedName>
        <fullName evidence="7">Sodium/calcium exchanger membrane region</fullName>
    </submittedName>
</protein>
<dbReference type="GO" id="GO:0008273">
    <property type="term" value="F:calcium, potassium:sodium antiporter activity"/>
    <property type="evidence" value="ECO:0007669"/>
    <property type="project" value="TreeGrafter"/>
</dbReference>
<feature type="transmembrane region" description="Helical" evidence="5">
    <location>
        <begin position="257"/>
        <end position="278"/>
    </location>
</feature>
<organism evidence="7 8">
    <name type="scientific">Caldivirga maquilingensis (strain ATCC 700844 / DSM 13496 / JCM 10307 / IC-167)</name>
    <dbReference type="NCBI Taxonomy" id="397948"/>
    <lineage>
        <taxon>Archaea</taxon>
        <taxon>Thermoproteota</taxon>
        <taxon>Thermoprotei</taxon>
        <taxon>Thermoproteales</taxon>
        <taxon>Thermoproteaceae</taxon>
        <taxon>Caldivirga</taxon>
    </lineage>
</organism>
<dbReference type="InterPro" id="IPR004481">
    <property type="entry name" value="K/Na/Ca-exchanger"/>
</dbReference>
<feature type="transmembrane region" description="Helical" evidence="5">
    <location>
        <begin position="284"/>
        <end position="303"/>
    </location>
</feature>
<feature type="transmembrane region" description="Helical" evidence="5">
    <location>
        <begin position="118"/>
        <end position="139"/>
    </location>
</feature>
<name>A8MC10_CALMQ</name>
<dbReference type="RefSeq" id="WP_012187013.1">
    <property type="nucleotide sequence ID" value="NC_009954.1"/>
</dbReference>
<keyword evidence="3 5" id="KW-1133">Transmembrane helix</keyword>
<dbReference type="PANTHER" id="PTHR10846:SF8">
    <property type="entry name" value="INNER MEMBRANE PROTEIN YRBG"/>
    <property type="match status" value="1"/>
</dbReference>
<dbReference type="EMBL" id="CP000852">
    <property type="protein sequence ID" value="ABW02794.1"/>
    <property type="molecule type" value="Genomic_DNA"/>
</dbReference>
<dbReference type="InterPro" id="IPR044880">
    <property type="entry name" value="NCX_ion-bd_dom_sf"/>
</dbReference>
<reference evidence="7 8" key="1">
    <citation type="submission" date="2007-10" db="EMBL/GenBank/DDBJ databases">
        <title>Complete sequence of Caldivirga maquilingensis IC-167.</title>
        <authorList>
            <consortium name="US DOE Joint Genome Institute"/>
            <person name="Copeland A."/>
            <person name="Lucas S."/>
            <person name="Lapidus A."/>
            <person name="Barry K."/>
            <person name="Glavina del Rio T."/>
            <person name="Dalin E."/>
            <person name="Tice H."/>
            <person name="Pitluck S."/>
            <person name="Saunders E."/>
            <person name="Brettin T."/>
            <person name="Bruce D."/>
            <person name="Detter J.C."/>
            <person name="Han C."/>
            <person name="Schmutz J."/>
            <person name="Larimer F."/>
            <person name="Land M."/>
            <person name="Hauser L."/>
            <person name="Kyrpides N."/>
            <person name="Ivanova N."/>
            <person name="Biddle J.F."/>
            <person name="Zhang Z."/>
            <person name="Fitz-Gibbon S.T."/>
            <person name="Lowe T.M."/>
            <person name="Saltikov C."/>
            <person name="House C.H."/>
            <person name="Richardson P."/>
        </authorList>
    </citation>
    <scope>NUCLEOTIDE SEQUENCE [LARGE SCALE GENOMIC DNA]</scope>
    <source>
        <strain evidence="8">ATCC 700844 / DSM 13496 / JCM 10307 / IC-167</strain>
    </source>
</reference>
<feature type="transmembrane region" description="Helical" evidence="5">
    <location>
        <begin position="6"/>
        <end position="28"/>
    </location>
</feature>
<keyword evidence="4 5" id="KW-0472">Membrane</keyword>